<evidence type="ECO:0000256" key="3">
    <source>
        <dbReference type="ARBA" id="ARBA00022737"/>
    </source>
</evidence>
<dbReference type="AlphaFoldDB" id="A0A8K0N820"/>
<keyword evidence="5" id="KW-0611">Plant defense</keyword>
<dbReference type="Gene3D" id="1.20.5.4130">
    <property type="match status" value="1"/>
</dbReference>
<feature type="domain" description="NB-ARC" evidence="8">
    <location>
        <begin position="166"/>
        <end position="269"/>
    </location>
</feature>
<dbReference type="PANTHER" id="PTHR36766:SF70">
    <property type="entry name" value="DISEASE RESISTANCE PROTEIN RGA4"/>
    <property type="match status" value="1"/>
</dbReference>
<dbReference type="Pfam" id="PF00931">
    <property type="entry name" value="NB-ARC"/>
    <property type="match status" value="1"/>
</dbReference>
<evidence type="ECO:0000259" key="8">
    <source>
        <dbReference type="Pfam" id="PF00931"/>
    </source>
</evidence>
<dbReference type="InterPro" id="IPR041118">
    <property type="entry name" value="Rx_N"/>
</dbReference>
<name>A0A8K0N820_COCNU</name>
<protein>
    <submittedName>
        <fullName evidence="10">Putative disease resistance protein RGA3</fullName>
    </submittedName>
</protein>
<comment type="similarity">
    <text evidence="1">Belongs to the disease resistance NB-LRR family.</text>
</comment>
<dbReference type="PANTHER" id="PTHR36766">
    <property type="entry name" value="PLANT BROAD-SPECTRUM MILDEW RESISTANCE PROTEIN RPW8"/>
    <property type="match status" value="1"/>
</dbReference>
<reference evidence="10" key="2">
    <citation type="submission" date="2019-07" db="EMBL/GenBank/DDBJ databases">
        <authorList>
            <person name="Yang Y."/>
            <person name="Bocs S."/>
            <person name="Baudouin L."/>
        </authorList>
    </citation>
    <scope>NUCLEOTIDE SEQUENCE</scope>
    <source>
        <tissue evidence="10">Spear leaf of Hainan Tall coconut</tissue>
    </source>
</reference>
<dbReference type="InterPro" id="IPR027417">
    <property type="entry name" value="P-loop_NTPase"/>
</dbReference>
<dbReference type="GO" id="GO:0005524">
    <property type="term" value="F:ATP binding"/>
    <property type="evidence" value="ECO:0007669"/>
    <property type="project" value="UniProtKB-KW"/>
</dbReference>
<dbReference type="Proteomes" id="UP000797356">
    <property type="component" value="Chromosome 10"/>
</dbReference>
<reference evidence="10" key="1">
    <citation type="journal article" date="2017" name="Gigascience">
        <title>The genome draft of coconut (Cocos nucifera).</title>
        <authorList>
            <person name="Xiao Y."/>
            <person name="Xu P."/>
            <person name="Fan H."/>
            <person name="Baudouin L."/>
            <person name="Xia W."/>
            <person name="Bocs S."/>
            <person name="Xu J."/>
            <person name="Li Q."/>
            <person name="Guo A."/>
            <person name="Zhou L."/>
            <person name="Li J."/>
            <person name="Wu Y."/>
            <person name="Ma Z."/>
            <person name="Armero A."/>
            <person name="Issali A.E."/>
            <person name="Liu N."/>
            <person name="Peng M."/>
            <person name="Yang Y."/>
        </authorList>
    </citation>
    <scope>NUCLEOTIDE SEQUENCE</scope>
    <source>
        <tissue evidence="10">Spear leaf of Hainan Tall coconut</tissue>
    </source>
</reference>
<keyword evidence="4" id="KW-0547">Nucleotide-binding</keyword>
<keyword evidence="11" id="KW-1185">Reference proteome</keyword>
<dbReference type="InterPro" id="IPR002182">
    <property type="entry name" value="NB-ARC"/>
</dbReference>
<organism evidence="10 11">
    <name type="scientific">Cocos nucifera</name>
    <name type="common">Coconut palm</name>
    <dbReference type="NCBI Taxonomy" id="13894"/>
    <lineage>
        <taxon>Eukaryota</taxon>
        <taxon>Viridiplantae</taxon>
        <taxon>Streptophyta</taxon>
        <taxon>Embryophyta</taxon>
        <taxon>Tracheophyta</taxon>
        <taxon>Spermatophyta</taxon>
        <taxon>Magnoliopsida</taxon>
        <taxon>Liliopsida</taxon>
        <taxon>Arecaceae</taxon>
        <taxon>Arecoideae</taxon>
        <taxon>Cocoseae</taxon>
        <taxon>Attaleinae</taxon>
        <taxon>Cocos</taxon>
    </lineage>
</organism>
<dbReference type="InterPro" id="IPR038005">
    <property type="entry name" value="RX-like_CC"/>
</dbReference>
<evidence type="ECO:0000256" key="6">
    <source>
        <dbReference type="ARBA" id="ARBA00022840"/>
    </source>
</evidence>
<feature type="region of interest" description="Disordered" evidence="7">
    <location>
        <begin position="144"/>
        <end position="166"/>
    </location>
</feature>
<dbReference type="CDD" id="cd14798">
    <property type="entry name" value="RX-CC_like"/>
    <property type="match status" value="1"/>
</dbReference>
<feature type="domain" description="Disease resistance N-terminal" evidence="9">
    <location>
        <begin position="8"/>
        <end position="97"/>
    </location>
</feature>
<dbReference type="EMBL" id="CM017881">
    <property type="protein sequence ID" value="KAG1362123.1"/>
    <property type="molecule type" value="Genomic_DNA"/>
</dbReference>
<dbReference type="PRINTS" id="PR00364">
    <property type="entry name" value="DISEASERSIST"/>
</dbReference>
<dbReference type="GO" id="GO:0006952">
    <property type="term" value="P:defense response"/>
    <property type="evidence" value="ECO:0007669"/>
    <property type="project" value="UniProtKB-KW"/>
</dbReference>
<dbReference type="Gene3D" id="3.40.50.300">
    <property type="entry name" value="P-loop containing nucleotide triphosphate hydrolases"/>
    <property type="match status" value="1"/>
</dbReference>
<evidence type="ECO:0000313" key="10">
    <source>
        <dbReference type="EMBL" id="KAG1362123.1"/>
    </source>
</evidence>
<dbReference type="OrthoDB" id="767398at2759"/>
<evidence type="ECO:0000313" key="11">
    <source>
        <dbReference type="Proteomes" id="UP000797356"/>
    </source>
</evidence>
<proteinExistence type="inferred from homology"/>
<keyword evidence="3" id="KW-0677">Repeat</keyword>
<evidence type="ECO:0000256" key="5">
    <source>
        <dbReference type="ARBA" id="ARBA00022821"/>
    </source>
</evidence>
<dbReference type="Pfam" id="PF18052">
    <property type="entry name" value="Rx_N"/>
    <property type="match status" value="1"/>
</dbReference>
<evidence type="ECO:0000256" key="4">
    <source>
        <dbReference type="ARBA" id="ARBA00022741"/>
    </source>
</evidence>
<evidence type="ECO:0000256" key="2">
    <source>
        <dbReference type="ARBA" id="ARBA00022614"/>
    </source>
</evidence>
<keyword evidence="2" id="KW-0433">Leucine-rich repeat</keyword>
<evidence type="ECO:0000259" key="9">
    <source>
        <dbReference type="Pfam" id="PF18052"/>
    </source>
</evidence>
<sequence>MAMIADAFVSKLCQILLTSAIEEASKILRVPDEIKKLHRRLKRIQVGLVDAENRRFDNDAINLWLNELRDLMYDADDIIDECSIEGQKLLSSSSSSSHLVKSVCYCLPLIDCLRKVRFHCEIGKRIRDLNRRLDELAKDKDALNLTPAPRNDHYESTRISRKTSPGVEPGLSAIVGMGGIGKTTLAQKIYNDEKLRDNFNQMPRIWLCVSQDFSESELLRSIIEQAGGNPREAKEKEVLEPMLSQLIANKKFFLVLDDVWDAQEWDKVIEKALAKWFGR</sequence>
<accession>A0A8K0N820</accession>
<evidence type="ECO:0000256" key="1">
    <source>
        <dbReference type="ARBA" id="ARBA00008894"/>
    </source>
</evidence>
<gene>
    <name evidence="10" type="ORF">COCNU_10G003420</name>
</gene>
<dbReference type="GO" id="GO:0043531">
    <property type="term" value="F:ADP binding"/>
    <property type="evidence" value="ECO:0007669"/>
    <property type="project" value="InterPro"/>
</dbReference>
<evidence type="ECO:0000256" key="7">
    <source>
        <dbReference type="SAM" id="MobiDB-lite"/>
    </source>
</evidence>
<keyword evidence="6" id="KW-0067">ATP-binding</keyword>
<comment type="caution">
    <text evidence="10">The sequence shown here is derived from an EMBL/GenBank/DDBJ whole genome shotgun (WGS) entry which is preliminary data.</text>
</comment>
<dbReference type="SUPFAM" id="SSF52540">
    <property type="entry name" value="P-loop containing nucleoside triphosphate hydrolases"/>
    <property type="match status" value="1"/>
</dbReference>